<evidence type="ECO:0000256" key="1">
    <source>
        <dbReference type="SAM" id="MobiDB-lite"/>
    </source>
</evidence>
<evidence type="ECO:0000313" key="3">
    <source>
        <dbReference type="EMBL" id="ABK22512.1"/>
    </source>
</evidence>
<dbReference type="InterPro" id="IPR036034">
    <property type="entry name" value="PDZ_sf"/>
</dbReference>
<name>A9NPF1_PICSI</name>
<dbReference type="Pfam" id="PF00595">
    <property type="entry name" value="PDZ"/>
    <property type="match status" value="1"/>
</dbReference>
<sequence length="192" mass="20797">MMAFAFSSTACLPSLSIPGRLVGLKAGAFSRRRMDYIHIRKIRKPMVRAVLGSNPRKNATESKGQDYDSPPPGCNRFKVELSKPLGIVLEEDKSGKIFVAEIVKDGNADKSGLVDVGDQLIATSAVVYGNIEDYQGVRVRKGMEIVRLNVRGEKFETVMAAIGTHPGHIKVTLELQKCEKVSPGAENGGLAN</sequence>
<dbReference type="Gene3D" id="2.30.42.10">
    <property type="match status" value="1"/>
</dbReference>
<reference evidence="3" key="1">
    <citation type="journal article" date="2008" name="BMC Genomics">
        <title>A conifer genomics resource of 200,000 spruce (Picea spp.) ESTs and 6,464 high-quality, sequence-finished full-length cDNAs for Sitka spruce (Picea sitchensis).</title>
        <authorList>
            <person name="Ralph S.G."/>
            <person name="Chun H.J."/>
            <person name="Kolosova N."/>
            <person name="Cooper D."/>
            <person name="Oddy C."/>
            <person name="Ritland C.E."/>
            <person name="Kirkpatrick R."/>
            <person name="Moore R."/>
            <person name="Barber S."/>
            <person name="Holt R.A."/>
            <person name="Jones S.J."/>
            <person name="Marra M.A."/>
            <person name="Douglas C.J."/>
            <person name="Ritland K."/>
            <person name="Bohlmann J."/>
        </authorList>
    </citation>
    <scope>NUCLEOTIDE SEQUENCE</scope>
    <source>
        <tissue evidence="3">Green portion of the leader tissue</tissue>
    </source>
</reference>
<dbReference type="InterPro" id="IPR001478">
    <property type="entry name" value="PDZ"/>
</dbReference>
<feature type="region of interest" description="Disordered" evidence="1">
    <location>
        <begin position="50"/>
        <end position="73"/>
    </location>
</feature>
<feature type="domain" description="PDZ" evidence="2">
    <location>
        <begin position="85"/>
        <end position="147"/>
    </location>
</feature>
<dbReference type="PROSITE" id="PS50106">
    <property type="entry name" value="PDZ"/>
    <property type="match status" value="1"/>
</dbReference>
<dbReference type="EMBL" id="EF083161">
    <property type="protein sequence ID" value="ABK22512.1"/>
    <property type="molecule type" value="mRNA"/>
</dbReference>
<dbReference type="AlphaFoldDB" id="A9NPF1"/>
<accession>A9NPF1</accession>
<dbReference type="PANTHER" id="PTHR47661:SF2">
    <property type="entry name" value="PHOSPHOGLUCAN PHOSPHATASE LSF1, CHLOROPLASTIC"/>
    <property type="match status" value="1"/>
</dbReference>
<protein>
    <recommendedName>
        <fullName evidence="2">PDZ domain-containing protein</fullName>
    </recommendedName>
</protein>
<dbReference type="SUPFAM" id="SSF50156">
    <property type="entry name" value="PDZ domain-like"/>
    <property type="match status" value="1"/>
</dbReference>
<evidence type="ECO:0000259" key="2">
    <source>
        <dbReference type="PROSITE" id="PS50106"/>
    </source>
</evidence>
<proteinExistence type="evidence at transcript level"/>
<dbReference type="PANTHER" id="PTHR47661">
    <property type="entry name" value="PHOSPHOGLUCAN PHOSPHATASE LSF1, CHLOROPLASTIC"/>
    <property type="match status" value="1"/>
</dbReference>
<organism evidence="3">
    <name type="scientific">Picea sitchensis</name>
    <name type="common">Sitka spruce</name>
    <name type="synonym">Pinus sitchensis</name>
    <dbReference type="NCBI Taxonomy" id="3332"/>
    <lineage>
        <taxon>Eukaryota</taxon>
        <taxon>Viridiplantae</taxon>
        <taxon>Streptophyta</taxon>
        <taxon>Embryophyta</taxon>
        <taxon>Tracheophyta</taxon>
        <taxon>Spermatophyta</taxon>
        <taxon>Pinopsida</taxon>
        <taxon>Pinidae</taxon>
        <taxon>Conifers I</taxon>
        <taxon>Pinales</taxon>
        <taxon>Pinaceae</taxon>
        <taxon>Picea</taxon>
    </lineage>
</organism>